<name>A0ABW3QUH9_9PSEU</name>
<feature type="transmembrane region" description="Helical" evidence="1">
    <location>
        <begin position="55"/>
        <end position="74"/>
    </location>
</feature>
<accession>A0ABW3QUH9</accession>
<keyword evidence="1" id="KW-1133">Transmembrane helix</keyword>
<proteinExistence type="predicted"/>
<evidence type="ECO:0008006" key="4">
    <source>
        <dbReference type="Google" id="ProtNLM"/>
    </source>
</evidence>
<dbReference type="RefSeq" id="WP_380723867.1">
    <property type="nucleotide sequence ID" value="NZ_JBHTLK010000064.1"/>
</dbReference>
<keyword evidence="1" id="KW-0812">Transmembrane</keyword>
<comment type="caution">
    <text evidence="2">The sequence shown here is derived from an EMBL/GenBank/DDBJ whole genome shotgun (WGS) entry which is preliminary data.</text>
</comment>
<gene>
    <name evidence="2" type="ORF">ACFQ3T_15010</name>
</gene>
<feature type="transmembrane region" description="Helical" evidence="1">
    <location>
        <begin position="29"/>
        <end position="48"/>
    </location>
</feature>
<dbReference type="EMBL" id="JBHTLK010000064">
    <property type="protein sequence ID" value="MFD1148439.1"/>
    <property type="molecule type" value="Genomic_DNA"/>
</dbReference>
<reference evidence="3" key="1">
    <citation type="journal article" date="2019" name="Int. J. Syst. Evol. Microbiol.">
        <title>The Global Catalogue of Microorganisms (GCM) 10K type strain sequencing project: providing services to taxonomists for standard genome sequencing and annotation.</title>
        <authorList>
            <consortium name="The Broad Institute Genomics Platform"/>
            <consortium name="The Broad Institute Genome Sequencing Center for Infectious Disease"/>
            <person name="Wu L."/>
            <person name="Ma J."/>
        </authorList>
    </citation>
    <scope>NUCLEOTIDE SEQUENCE [LARGE SCALE GENOMIC DNA]</scope>
    <source>
        <strain evidence="3">CCUG 60214</strain>
    </source>
</reference>
<feature type="transmembrane region" description="Helical" evidence="1">
    <location>
        <begin position="161"/>
        <end position="179"/>
    </location>
</feature>
<dbReference type="Proteomes" id="UP001597168">
    <property type="component" value="Unassembled WGS sequence"/>
</dbReference>
<evidence type="ECO:0000313" key="3">
    <source>
        <dbReference type="Proteomes" id="UP001597168"/>
    </source>
</evidence>
<evidence type="ECO:0000313" key="2">
    <source>
        <dbReference type="EMBL" id="MFD1148439.1"/>
    </source>
</evidence>
<keyword evidence="3" id="KW-1185">Reference proteome</keyword>
<sequence>MTKKLAVTSCVAGLVFVLAGGFLFAAERVSWLGMALFALGMAGLLAGAMWLWRSVLSFFATIAVLTAVLISAVVQGPPLWLSAFGETRTDCVVLDERVVKGTRSASYTLHTVQCGDRRIEYRPYQTASEHIGDVGERTSLVFDRTGLLNALRPSDLTTTGLWALPAALAFGLLYTWFAATRSSTRSAREASVAGGQDFL</sequence>
<organism evidence="2 3">
    <name type="scientific">Saccharothrix hoggarensis</name>
    <dbReference type="NCBI Taxonomy" id="913853"/>
    <lineage>
        <taxon>Bacteria</taxon>
        <taxon>Bacillati</taxon>
        <taxon>Actinomycetota</taxon>
        <taxon>Actinomycetes</taxon>
        <taxon>Pseudonocardiales</taxon>
        <taxon>Pseudonocardiaceae</taxon>
        <taxon>Saccharothrix</taxon>
    </lineage>
</organism>
<evidence type="ECO:0000256" key="1">
    <source>
        <dbReference type="SAM" id="Phobius"/>
    </source>
</evidence>
<keyword evidence="1" id="KW-0472">Membrane</keyword>
<protein>
    <recommendedName>
        <fullName evidence="4">DUF3592 domain-containing protein</fullName>
    </recommendedName>
</protein>